<proteinExistence type="predicted"/>
<gene>
    <name evidence="1" type="ORF">PACLA_8A034735</name>
</gene>
<sequence length="162" mass="17764">MSTDGGGFALLAHKTSAITWTVPSNYTRVDPFTSHQWSSVLGNASIMDFRVQVSTSNNFSDTKAHWLLRLNNSRPLKELMVLGKGGCDSSSPGIGDVAFVKNLMTEHVVTRSFRCSKFGLAHSPESMIGWTMMNTCLKKPCKKGFAFYRGGIPIQLDHSGAF</sequence>
<feature type="non-terminal residue" evidence="1">
    <location>
        <position position="162"/>
    </location>
</feature>
<keyword evidence="2" id="KW-1185">Reference proteome</keyword>
<comment type="caution">
    <text evidence="1">The sequence shown here is derived from an EMBL/GenBank/DDBJ whole genome shotgun (WGS) entry which is preliminary data.</text>
</comment>
<dbReference type="Proteomes" id="UP001152795">
    <property type="component" value="Unassembled WGS sequence"/>
</dbReference>
<accession>A0A6S7IT15</accession>
<evidence type="ECO:0000313" key="1">
    <source>
        <dbReference type="EMBL" id="CAB4020793.1"/>
    </source>
</evidence>
<organism evidence="1 2">
    <name type="scientific">Paramuricea clavata</name>
    <name type="common">Red gorgonian</name>
    <name type="synonym">Violescent sea-whip</name>
    <dbReference type="NCBI Taxonomy" id="317549"/>
    <lineage>
        <taxon>Eukaryota</taxon>
        <taxon>Metazoa</taxon>
        <taxon>Cnidaria</taxon>
        <taxon>Anthozoa</taxon>
        <taxon>Octocorallia</taxon>
        <taxon>Malacalcyonacea</taxon>
        <taxon>Plexauridae</taxon>
        <taxon>Paramuricea</taxon>
    </lineage>
</organism>
<evidence type="ECO:0000313" key="2">
    <source>
        <dbReference type="Proteomes" id="UP001152795"/>
    </source>
</evidence>
<reference evidence="1" key="1">
    <citation type="submission" date="2020-04" db="EMBL/GenBank/DDBJ databases">
        <authorList>
            <person name="Alioto T."/>
            <person name="Alioto T."/>
            <person name="Gomez Garrido J."/>
        </authorList>
    </citation>
    <scope>NUCLEOTIDE SEQUENCE</scope>
    <source>
        <strain evidence="1">A484AB</strain>
    </source>
</reference>
<dbReference type="EMBL" id="CACRXK020011129">
    <property type="protein sequence ID" value="CAB4020793.1"/>
    <property type="molecule type" value="Genomic_DNA"/>
</dbReference>
<protein>
    <submittedName>
        <fullName evidence="1">Uncharacterized protein</fullName>
    </submittedName>
</protein>
<name>A0A6S7IT15_PARCT</name>
<dbReference type="AlphaFoldDB" id="A0A6S7IT15"/>